<evidence type="ECO:0000256" key="1">
    <source>
        <dbReference type="SAM" id="Phobius"/>
    </source>
</evidence>
<name>A0A1G8EQ70_9FLAO</name>
<evidence type="ECO:0000313" key="3">
    <source>
        <dbReference type="Proteomes" id="UP000199492"/>
    </source>
</evidence>
<evidence type="ECO:0000313" key="2">
    <source>
        <dbReference type="EMBL" id="SDH72036.1"/>
    </source>
</evidence>
<dbReference type="Pfam" id="PF19578">
    <property type="entry name" value="DUF6090"/>
    <property type="match status" value="1"/>
</dbReference>
<reference evidence="3" key="1">
    <citation type="submission" date="2016-10" db="EMBL/GenBank/DDBJ databases">
        <authorList>
            <person name="Varghese N."/>
            <person name="Submissions S."/>
        </authorList>
    </citation>
    <scope>NUCLEOTIDE SEQUENCE [LARGE SCALE GENOMIC DNA]</scope>
    <source>
        <strain evidence="3">DSM 15363</strain>
    </source>
</reference>
<dbReference type="Proteomes" id="UP000199492">
    <property type="component" value="Unassembled WGS sequence"/>
</dbReference>
<dbReference type="InterPro" id="IPR045749">
    <property type="entry name" value="DUF6090"/>
</dbReference>
<accession>A0A1G8EQ70</accession>
<sequence>MIKFFRKIRYNLMEKNKTGKYFKYAIGEIVLVVIGILIALSINNWNQKRIEKKQIRNIYIRIVQDLNNTASEIESDIKNMDIIYPLMQNILNGDIERDSLLSSNDYFRKYHFTLGSPDIQINETGMRLLESKIELDYELNTELTEALSKLYSEKLFELEVDAKFVGDNLERLTNHIVEEGVLVDYLVKNDRTKYVNMIFEDVTYKNYFHIFSVSYDIYKNSLIEFKADGEVLIDRIKAEYNLE</sequence>
<dbReference type="STRING" id="262004.SAMN04489796_1045"/>
<organism evidence="2 3">
    <name type="scientific">Winogradskyella thalassocola</name>
    <dbReference type="NCBI Taxonomy" id="262004"/>
    <lineage>
        <taxon>Bacteria</taxon>
        <taxon>Pseudomonadati</taxon>
        <taxon>Bacteroidota</taxon>
        <taxon>Flavobacteriia</taxon>
        <taxon>Flavobacteriales</taxon>
        <taxon>Flavobacteriaceae</taxon>
        <taxon>Winogradskyella</taxon>
    </lineage>
</organism>
<dbReference type="EMBL" id="FNCZ01000004">
    <property type="protein sequence ID" value="SDH72036.1"/>
    <property type="molecule type" value="Genomic_DNA"/>
</dbReference>
<proteinExistence type="predicted"/>
<protein>
    <submittedName>
        <fullName evidence="2">Uncharacterized protein</fullName>
    </submittedName>
</protein>
<keyword evidence="1" id="KW-0812">Transmembrane</keyword>
<feature type="transmembrane region" description="Helical" evidence="1">
    <location>
        <begin position="21"/>
        <end position="42"/>
    </location>
</feature>
<dbReference type="AlphaFoldDB" id="A0A1G8EQ70"/>
<gene>
    <name evidence="2" type="ORF">SAMN04489796_1045</name>
</gene>
<keyword evidence="1" id="KW-1133">Transmembrane helix</keyword>
<keyword evidence="1" id="KW-0472">Membrane</keyword>
<keyword evidence="3" id="KW-1185">Reference proteome</keyword>